<dbReference type="Gene3D" id="3.30.379.10">
    <property type="entry name" value="Chitobiase/beta-hexosaminidase domain 2-like"/>
    <property type="match status" value="1"/>
</dbReference>
<evidence type="ECO:0000313" key="12">
    <source>
        <dbReference type="Proteomes" id="UP000199052"/>
    </source>
</evidence>
<dbReference type="SUPFAM" id="SSF55545">
    <property type="entry name" value="beta-N-acetylhexosaminidase-like domain"/>
    <property type="match status" value="1"/>
</dbReference>
<evidence type="ECO:0000256" key="2">
    <source>
        <dbReference type="ARBA" id="ARBA00006285"/>
    </source>
</evidence>
<dbReference type="Proteomes" id="UP000533017">
    <property type="component" value="Unassembled WGS sequence"/>
</dbReference>
<reference evidence="10 13" key="2">
    <citation type="submission" date="2020-07" db="EMBL/GenBank/DDBJ databases">
        <title>Sequencing the genomes of 1000 actinobacteria strains.</title>
        <authorList>
            <person name="Klenk H.-P."/>
        </authorList>
    </citation>
    <scope>NUCLEOTIDE SEQUENCE [LARGE SCALE GENOMIC DNA]</scope>
    <source>
        <strain evidence="10 13">DSM 45117</strain>
    </source>
</reference>
<dbReference type="Pfam" id="PF02838">
    <property type="entry name" value="Glyco_hydro_20b"/>
    <property type="match status" value="1"/>
</dbReference>
<sequence>MTDRYQTLLPRPGSATAATGTYELTAGTGVVETPGTAGMSQVVRELLTSLRLPLPTVAQAGATGAAGAVTLHLEPTSGTAESYRLRVHERGVDIVVATVDGLVNALHTLRQLLPDDTWRAAPRAGTRWVVGCGEVTDAPALTWRGAMLDVARHFFPKRTLLRYVDLLAMHRYNRLHLHLTDDQGWRIESRRHPKVHRVGSHRPATQLGRDRKAGRDDGTPHGGYYTLDDLAEIHAYAQERGVTLVPEIDLPGHSSALLAARPELGVGEHRVLTGWGISGGVLKPLPATVEFVAELLDELLEAVPTPYVHLGGDECVITDWASDPEVSAYQEELGLAAPIDLHGHFLRALGSHLKRRGARMVVWDEAFVTGGLLDDSIVMAWRGDSVARRAAGAGYDVVRTPVYPTYLNYDQSDLPEEPMSQGGPITLPEVAAFEPVPADWSPAERSRVLGLQFQAWTEYIASERHLDYLMFPRASVLADVAWNGRSSTAAGADGAARTGGTGPLEAHLDRLTAAGVEYRPADGPHPWQGGGTGDRRRQSGSTMAAEIELHERISEHGDVGTASTRST</sequence>
<gene>
    <name evidence="10" type="ORF">FHR37_002804</name>
    <name evidence="11" type="ORF">SAMN05421678_106211</name>
</gene>
<dbReference type="RefSeq" id="WP_175542506.1">
    <property type="nucleotide sequence ID" value="NZ_FOOI01000006.1"/>
</dbReference>
<dbReference type="PANTHER" id="PTHR22600">
    <property type="entry name" value="BETA-HEXOSAMINIDASE"/>
    <property type="match status" value="1"/>
</dbReference>
<comment type="similarity">
    <text evidence="2">Belongs to the glycosyl hydrolase 20 family.</text>
</comment>
<dbReference type="GO" id="GO:0030203">
    <property type="term" value="P:glycosaminoglycan metabolic process"/>
    <property type="evidence" value="ECO:0007669"/>
    <property type="project" value="TreeGrafter"/>
</dbReference>
<evidence type="ECO:0000256" key="3">
    <source>
        <dbReference type="ARBA" id="ARBA00012663"/>
    </source>
</evidence>
<evidence type="ECO:0000259" key="8">
    <source>
        <dbReference type="Pfam" id="PF00728"/>
    </source>
</evidence>
<evidence type="ECO:0000256" key="6">
    <source>
        <dbReference type="PIRSR" id="PIRSR625705-1"/>
    </source>
</evidence>
<keyword evidence="5 10" id="KW-0326">Glycosidase</keyword>
<keyword evidence="4 10" id="KW-0378">Hydrolase</keyword>
<dbReference type="PANTHER" id="PTHR22600:SF57">
    <property type="entry name" value="BETA-N-ACETYLHEXOSAMINIDASE"/>
    <property type="match status" value="1"/>
</dbReference>
<evidence type="ECO:0000256" key="1">
    <source>
        <dbReference type="ARBA" id="ARBA00001231"/>
    </source>
</evidence>
<dbReference type="CDD" id="cd06563">
    <property type="entry name" value="GH20_chitobiase-like"/>
    <property type="match status" value="1"/>
</dbReference>
<protein>
    <recommendedName>
        <fullName evidence="3">beta-N-acetylhexosaminidase</fullName>
        <ecNumber evidence="3">3.2.1.52</ecNumber>
    </recommendedName>
</protein>
<accession>A0A1I2SFZ7</accession>
<dbReference type="AlphaFoldDB" id="A0A1I2SFZ7"/>
<dbReference type="GO" id="GO:0004563">
    <property type="term" value="F:beta-N-acetylhexosaminidase activity"/>
    <property type="evidence" value="ECO:0007669"/>
    <property type="project" value="UniProtKB-EC"/>
</dbReference>
<feature type="region of interest" description="Disordered" evidence="7">
    <location>
        <begin position="193"/>
        <end position="221"/>
    </location>
</feature>
<dbReference type="EMBL" id="FOOI01000006">
    <property type="protein sequence ID" value="SFG51610.1"/>
    <property type="molecule type" value="Genomic_DNA"/>
</dbReference>
<feature type="compositionally biased region" description="Basic and acidic residues" evidence="7">
    <location>
        <begin position="547"/>
        <end position="558"/>
    </location>
</feature>
<organism evidence="11 12">
    <name type="scientific">Actinopolymorpha cephalotaxi</name>
    <dbReference type="NCBI Taxonomy" id="504797"/>
    <lineage>
        <taxon>Bacteria</taxon>
        <taxon>Bacillati</taxon>
        <taxon>Actinomycetota</taxon>
        <taxon>Actinomycetes</taxon>
        <taxon>Propionibacteriales</taxon>
        <taxon>Actinopolymorphaceae</taxon>
        <taxon>Actinopolymorpha</taxon>
    </lineage>
</organism>
<name>A0A1I2SFZ7_9ACTN</name>
<dbReference type="Gene3D" id="3.20.20.80">
    <property type="entry name" value="Glycosidases"/>
    <property type="match status" value="1"/>
</dbReference>
<reference evidence="11 12" key="1">
    <citation type="submission" date="2016-10" db="EMBL/GenBank/DDBJ databases">
        <authorList>
            <person name="de Groot N.N."/>
        </authorList>
    </citation>
    <scope>NUCLEOTIDE SEQUENCE [LARGE SCALE GENOMIC DNA]</scope>
    <source>
        <strain evidence="11 12">CPCC 202808</strain>
    </source>
</reference>
<dbReference type="GO" id="GO:0005975">
    <property type="term" value="P:carbohydrate metabolic process"/>
    <property type="evidence" value="ECO:0007669"/>
    <property type="project" value="InterPro"/>
</dbReference>
<dbReference type="EMBL" id="JACBZA010000001">
    <property type="protein sequence ID" value="NYH83953.1"/>
    <property type="molecule type" value="Genomic_DNA"/>
</dbReference>
<dbReference type="STRING" id="504797.SAMN05421678_106211"/>
<dbReference type="InterPro" id="IPR029018">
    <property type="entry name" value="Hex-like_dom2"/>
</dbReference>
<feature type="active site" description="Proton donor" evidence="6">
    <location>
        <position position="314"/>
    </location>
</feature>
<dbReference type="InterPro" id="IPR025705">
    <property type="entry name" value="Beta_hexosaminidase_sua/sub"/>
</dbReference>
<dbReference type="Pfam" id="PF00728">
    <property type="entry name" value="Glyco_hydro_20"/>
    <property type="match status" value="1"/>
</dbReference>
<evidence type="ECO:0000313" key="13">
    <source>
        <dbReference type="Proteomes" id="UP000533017"/>
    </source>
</evidence>
<dbReference type="SUPFAM" id="SSF51445">
    <property type="entry name" value="(Trans)glycosidases"/>
    <property type="match status" value="1"/>
</dbReference>
<comment type="catalytic activity">
    <reaction evidence="1">
        <text>Hydrolysis of terminal non-reducing N-acetyl-D-hexosamine residues in N-acetyl-beta-D-hexosaminides.</text>
        <dbReference type="EC" id="3.2.1.52"/>
    </reaction>
</comment>
<feature type="domain" description="Glycoside hydrolase family 20 catalytic" evidence="8">
    <location>
        <begin position="142"/>
        <end position="484"/>
    </location>
</feature>
<dbReference type="PRINTS" id="PR00738">
    <property type="entry name" value="GLHYDRLASE20"/>
</dbReference>
<dbReference type="InterPro" id="IPR015882">
    <property type="entry name" value="HEX_bac_N"/>
</dbReference>
<dbReference type="InterPro" id="IPR015883">
    <property type="entry name" value="Glyco_hydro_20_cat"/>
</dbReference>
<proteinExistence type="inferred from homology"/>
<evidence type="ECO:0000256" key="7">
    <source>
        <dbReference type="SAM" id="MobiDB-lite"/>
    </source>
</evidence>
<evidence type="ECO:0000256" key="5">
    <source>
        <dbReference type="ARBA" id="ARBA00023295"/>
    </source>
</evidence>
<feature type="domain" description="Beta-hexosaminidase bacterial type N-terminal" evidence="9">
    <location>
        <begin position="7"/>
        <end position="138"/>
    </location>
</feature>
<evidence type="ECO:0000259" key="9">
    <source>
        <dbReference type="Pfam" id="PF02838"/>
    </source>
</evidence>
<dbReference type="EC" id="3.2.1.52" evidence="3"/>
<keyword evidence="13" id="KW-1185">Reference proteome</keyword>
<dbReference type="InterPro" id="IPR017853">
    <property type="entry name" value="GH"/>
</dbReference>
<feature type="region of interest" description="Disordered" evidence="7">
    <location>
        <begin position="518"/>
        <end position="567"/>
    </location>
</feature>
<feature type="compositionally biased region" description="Basic and acidic residues" evidence="7">
    <location>
        <begin position="208"/>
        <end position="219"/>
    </location>
</feature>
<evidence type="ECO:0000313" key="10">
    <source>
        <dbReference type="EMBL" id="NYH83953.1"/>
    </source>
</evidence>
<dbReference type="GO" id="GO:0016020">
    <property type="term" value="C:membrane"/>
    <property type="evidence" value="ECO:0007669"/>
    <property type="project" value="TreeGrafter"/>
</dbReference>
<dbReference type="Proteomes" id="UP000199052">
    <property type="component" value="Unassembled WGS sequence"/>
</dbReference>
<evidence type="ECO:0000256" key="4">
    <source>
        <dbReference type="ARBA" id="ARBA00022801"/>
    </source>
</evidence>
<evidence type="ECO:0000313" key="11">
    <source>
        <dbReference type="EMBL" id="SFG51610.1"/>
    </source>
</evidence>